<sequence>MKASPNSLKLTGQLVKYDPNFIRNDDDDFEDLPEFGCDLGHATHKSVESMQNTPSEGKQNTPSEGKQNTPIDRRTHSHSGTPSDRVTRSHTAQHVVVEKGTSSKRKIKIVGKDIVKDKGKGSKRKAKSDGDDVPSKKRKVHADQKCSSSSDLKIFSNDITLTCLVFGNISPTNDEQTRLQLHDFVPVCEEKNEIHIESGVVAEVKTNAKKHSKNKPESQSINNENPDPQPTNLNSSETELKLLRSEIKKVNDKVSSLENLMISSFEKVFKALGERDASKGNRKDDDHHDKEVSENNFGSEEVMEKNIGIEEVVKKNVDNEVSLEQTVDVMEGVVKDSIRDGKSSEGVGDDEAWIEDAEPEITAITQQFCDKNTANMGSLVDDSVQLGKNSCEEVGEDNSWSSDVEAQITAITQKYFNQNIEHGDLGVEKNIATMQEDRIVIDHDTPEMNPRERKPAGVMKSPFMNTFDSGGTIQVVENKPTKSKKLILTIKYPFQGNVDNPVDFKVLCK</sequence>
<feature type="compositionally biased region" description="Basic and acidic residues" evidence="1">
    <location>
        <begin position="276"/>
        <end position="293"/>
    </location>
</feature>
<feature type="compositionally biased region" description="Basic and acidic residues" evidence="1">
    <location>
        <begin position="110"/>
        <end position="120"/>
    </location>
</feature>
<feature type="region of interest" description="Disordered" evidence="1">
    <location>
        <begin position="19"/>
        <end position="148"/>
    </location>
</feature>
<name>A0A1J6J223_NICAT</name>
<dbReference type="EMBL" id="MJEQ01037185">
    <property type="protein sequence ID" value="OIT05011.1"/>
    <property type="molecule type" value="Genomic_DNA"/>
</dbReference>
<feature type="compositionally biased region" description="Polar residues" evidence="1">
    <location>
        <begin position="217"/>
        <end position="235"/>
    </location>
</feature>
<keyword evidence="3" id="KW-1185">Reference proteome</keyword>
<accession>A0A1J6J223</accession>
<dbReference type="Proteomes" id="UP000187609">
    <property type="component" value="Unassembled WGS sequence"/>
</dbReference>
<feature type="region of interest" description="Disordered" evidence="1">
    <location>
        <begin position="207"/>
        <end position="235"/>
    </location>
</feature>
<evidence type="ECO:0000256" key="1">
    <source>
        <dbReference type="SAM" id="MobiDB-lite"/>
    </source>
</evidence>
<dbReference type="SMR" id="A0A1J6J223"/>
<feature type="compositionally biased region" description="Polar residues" evidence="1">
    <location>
        <begin position="78"/>
        <end position="92"/>
    </location>
</feature>
<gene>
    <name evidence="2" type="ORF">A4A49_18676</name>
</gene>
<dbReference type="Gramene" id="OIT05011">
    <property type="protein sequence ID" value="OIT05011"/>
    <property type="gene ID" value="A4A49_18676"/>
</dbReference>
<dbReference type="AlphaFoldDB" id="A0A1J6J223"/>
<protein>
    <submittedName>
        <fullName evidence="2">Uncharacterized protein</fullName>
    </submittedName>
</protein>
<evidence type="ECO:0000313" key="2">
    <source>
        <dbReference type="EMBL" id="OIT05011.1"/>
    </source>
</evidence>
<reference evidence="2" key="1">
    <citation type="submission" date="2016-11" db="EMBL/GenBank/DDBJ databases">
        <title>The genome of Nicotiana attenuata.</title>
        <authorList>
            <person name="Xu S."/>
            <person name="Brockmoeller T."/>
            <person name="Gaquerel E."/>
            <person name="Navarro A."/>
            <person name="Kuhl H."/>
            <person name="Gase K."/>
            <person name="Ling Z."/>
            <person name="Zhou W."/>
            <person name="Kreitzer C."/>
            <person name="Stanke M."/>
            <person name="Tang H."/>
            <person name="Lyons E."/>
            <person name="Pandey P."/>
            <person name="Pandey S.P."/>
            <person name="Timmermann B."/>
            <person name="Baldwin I.T."/>
        </authorList>
    </citation>
    <scope>NUCLEOTIDE SEQUENCE [LARGE SCALE GENOMIC DNA]</scope>
    <source>
        <strain evidence="2">UT</strain>
    </source>
</reference>
<proteinExistence type="predicted"/>
<organism evidence="2 3">
    <name type="scientific">Nicotiana attenuata</name>
    <name type="common">Coyote tobacco</name>
    <dbReference type="NCBI Taxonomy" id="49451"/>
    <lineage>
        <taxon>Eukaryota</taxon>
        <taxon>Viridiplantae</taxon>
        <taxon>Streptophyta</taxon>
        <taxon>Embryophyta</taxon>
        <taxon>Tracheophyta</taxon>
        <taxon>Spermatophyta</taxon>
        <taxon>Magnoliopsida</taxon>
        <taxon>eudicotyledons</taxon>
        <taxon>Gunneridae</taxon>
        <taxon>Pentapetalae</taxon>
        <taxon>asterids</taxon>
        <taxon>lamiids</taxon>
        <taxon>Solanales</taxon>
        <taxon>Solanaceae</taxon>
        <taxon>Nicotianoideae</taxon>
        <taxon>Nicotianeae</taxon>
        <taxon>Nicotiana</taxon>
    </lineage>
</organism>
<feature type="compositionally biased region" description="Polar residues" evidence="1">
    <location>
        <begin position="48"/>
        <end position="70"/>
    </location>
</feature>
<feature type="region of interest" description="Disordered" evidence="1">
    <location>
        <begin position="276"/>
        <end position="299"/>
    </location>
</feature>
<comment type="caution">
    <text evidence="2">The sequence shown here is derived from an EMBL/GenBank/DDBJ whole genome shotgun (WGS) entry which is preliminary data.</text>
</comment>
<evidence type="ECO:0000313" key="3">
    <source>
        <dbReference type="Proteomes" id="UP000187609"/>
    </source>
</evidence>